<dbReference type="OrthoDB" id="2916406at2759"/>
<protein>
    <submittedName>
        <fullName evidence="1">Uncharacterized protein</fullName>
    </submittedName>
</protein>
<proteinExistence type="predicted"/>
<evidence type="ECO:0000313" key="1">
    <source>
        <dbReference type="EMBL" id="KAF9062082.1"/>
    </source>
</evidence>
<reference evidence="1" key="1">
    <citation type="submission" date="2020-11" db="EMBL/GenBank/DDBJ databases">
        <authorList>
            <consortium name="DOE Joint Genome Institute"/>
            <person name="Ahrendt S."/>
            <person name="Riley R."/>
            <person name="Andreopoulos W."/>
            <person name="Labutti K."/>
            <person name="Pangilinan J."/>
            <person name="Ruiz-Duenas F.J."/>
            <person name="Barrasa J.M."/>
            <person name="Sanchez-Garcia M."/>
            <person name="Camarero S."/>
            <person name="Miyauchi S."/>
            <person name="Serrano A."/>
            <person name="Linde D."/>
            <person name="Babiker R."/>
            <person name="Drula E."/>
            <person name="Ayuso-Fernandez I."/>
            <person name="Pacheco R."/>
            <person name="Padilla G."/>
            <person name="Ferreira P."/>
            <person name="Barriuso J."/>
            <person name="Kellner H."/>
            <person name="Castanera R."/>
            <person name="Alfaro M."/>
            <person name="Ramirez L."/>
            <person name="Pisabarro A.G."/>
            <person name="Kuo A."/>
            <person name="Tritt A."/>
            <person name="Lipzen A."/>
            <person name="He G."/>
            <person name="Yan M."/>
            <person name="Ng V."/>
            <person name="Cullen D."/>
            <person name="Martin F."/>
            <person name="Rosso M.-N."/>
            <person name="Henrissat B."/>
            <person name="Hibbett D."/>
            <person name="Martinez A.T."/>
            <person name="Grigoriev I.V."/>
        </authorList>
    </citation>
    <scope>NUCLEOTIDE SEQUENCE</scope>
    <source>
        <strain evidence="1">AH 40177</strain>
    </source>
</reference>
<dbReference type="AlphaFoldDB" id="A0A9P5PG58"/>
<gene>
    <name evidence="1" type="ORF">BDP27DRAFT_1428286</name>
</gene>
<dbReference type="EMBL" id="JADNRY010000182">
    <property type="protein sequence ID" value="KAF9062082.1"/>
    <property type="molecule type" value="Genomic_DNA"/>
</dbReference>
<dbReference type="Proteomes" id="UP000772434">
    <property type="component" value="Unassembled WGS sequence"/>
</dbReference>
<keyword evidence="2" id="KW-1185">Reference proteome</keyword>
<comment type="caution">
    <text evidence="1">The sequence shown here is derived from an EMBL/GenBank/DDBJ whole genome shotgun (WGS) entry which is preliminary data.</text>
</comment>
<evidence type="ECO:0000313" key="2">
    <source>
        <dbReference type="Proteomes" id="UP000772434"/>
    </source>
</evidence>
<name>A0A9P5PG58_9AGAR</name>
<sequence>MVNQRVRIPPRETNSIVLLRSRFYCGRSHSPHPLHIITVTQSSDSQHARDPWVERHFEAQYVQPHTHDLFVEIKRRNRPTTTFRVFFKRLRQLPMNPVIGVHGDLVVMRVAAHGQQSVVNMRGSADDRLADYLVQE</sequence>
<organism evidence="1 2">
    <name type="scientific">Rhodocollybia butyracea</name>
    <dbReference type="NCBI Taxonomy" id="206335"/>
    <lineage>
        <taxon>Eukaryota</taxon>
        <taxon>Fungi</taxon>
        <taxon>Dikarya</taxon>
        <taxon>Basidiomycota</taxon>
        <taxon>Agaricomycotina</taxon>
        <taxon>Agaricomycetes</taxon>
        <taxon>Agaricomycetidae</taxon>
        <taxon>Agaricales</taxon>
        <taxon>Marasmiineae</taxon>
        <taxon>Omphalotaceae</taxon>
        <taxon>Rhodocollybia</taxon>
    </lineage>
</organism>
<accession>A0A9P5PG58</accession>